<accession>A0A1M7RSQ0</accession>
<dbReference type="GO" id="GO:0016020">
    <property type="term" value="C:membrane"/>
    <property type="evidence" value="ECO:0007669"/>
    <property type="project" value="UniProtKB-SubCell"/>
</dbReference>
<evidence type="ECO:0000256" key="1">
    <source>
        <dbReference type="ARBA" id="ARBA00004141"/>
    </source>
</evidence>
<feature type="transmembrane region" description="Helical" evidence="7">
    <location>
        <begin position="29"/>
        <end position="48"/>
    </location>
</feature>
<feature type="domain" description="Bacterial sugar transferase" evidence="8">
    <location>
        <begin position="231"/>
        <end position="414"/>
    </location>
</feature>
<dbReference type="Pfam" id="PF02397">
    <property type="entry name" value="Bac_transf"/>
    <property type="match status" value="1"/>
</dbReference>
<organism evidence="9 10">
    <name type="scientific">Fervidobacterium gondwanense DSM 13020</name>
    <dbReference type="NCBI Taxonomy" id="1121883"/>
    <lineage>
        <taxon>Bacteria</taxon>
        <taxon>Thermotogati</taxon>
        <taxon>Thermotogota</taxon>
        <taxon>Thermotogae</taxon>
        <taxon>Thermotogales</taxon>
        <taxon>Fervidobacteriaceae</taxon>
        <taxon>Fervidobacterium</taxon>
    </lineage>
</organism>
<gene>
    <name evidence="9" type="ORF">SAMN02745226_00124</name>
</gene>
<reference evidence="10" key="1">
    <citation type="submission" date="2016-12" db="EMBL/GenBank/DDBJ databases">
        <authorList>
            <person name="Varghese N."/>
            <person name="Submissions S."/>
        </authorList>
    </citation>
    <scope>NUCLEOTIDE SEQUENCE [LARGE SCALE GENOMIC DNA]</scope>
    <source>
        <strain evidence="10">DSM 13020</strain>
    </source>
</reference>
<dbReference type="STRING" id="1121883.SAMN02745226_00124"/>
<dbReference type="RefSeq" id="WP_178137729.1">
    <property type="nucleotide sequence ID" value="NZ_FRDJ01000001.1"/>
</dbReference>
<dbReference type="NCBIfam" id="TIGR03025">
    <property type="entry name" value="EPS_sugtrans"/>
    <property type="match status" value="1"/>
</dbReference>
<keyword evidence="5 7" id="KW-1133">Transmembrane helix</keyword>
<evidence type="ECO:0000256" key="5">
    <source>
        <dbReference type="ARBA" id="ARBA00022989"/>
    </source>
</evidence>
<name>A0A1M7RSQ0_FERGO</name>
<feature type="transmembrane region" description="Helical" evidence="7">
    <location>
        <begin position="7"/>
        <end position="23"/>
    </location>
</feature>
<dbReference type="AlphaFoldDB" id="A0A1M7RSQ0"/>
<keyword evidence="6 7" id="KW-0472">Membrane</keyword>
<dbReference type="PANTHER" id="PTHR30576">
    <property type="entry name" value="COLANIC BIOSYNTHESIS UDP-GLUCOSE LIPID CARRIER TRANSFERASE"/>
    <property type="match status" value="1"/>
</dbReference>
<evidence type="ECO:0000256" key="6">
    <source>
        <dbReference type="ARBA" id="ARBA00023136"/>
    </source>
</evidence>
<comment type="similarity">
    <text evidence="2">Belongs to the bacterial sugar transferase family.</text>
</comment>
<dbReference type="Proteomes" id="UP000184207">
    <property type="component" value="Unassembled WGS sequence"/>
</dbReference>
<evidence type="ECO:0000313" key="9">
    <source>
        <dbReference type="EMBL" id="SHN49367.1"/>
    </source>
</evidence>
<dbReference type="InterPro" id="IPR003362">
    <property type="entry name" value="Bact_transf"/>
</dbReference>
<dbReference type="GO" id="GO:0016780">
    <property type="term" value="F:phosphotransferase activity, for other substituted phosphate groups"/>
    <property type="evidence" value="ECO:0007669"/>
    <property type="project" value="TreeGrafter"/>
</dbReference>
<keyword evidence="4 7" id="KW-0812">Transmembrane</keyword>
<feature type="transmembrane region" description="Helical" evidence="7">
    <location>
        <begin position="89"/>
        <end position="111"/>
    </location>
</feature>
<proteinExistence type="inferred from homology"/>
<dbReference type="EMBL" id="FRDJ01000001">
    <property type="protein sequence ID" value="SHN49367.1"/>
    <property type="molecule type" value="Genomic_DNA"/>
</dbReference>
<protein>
    <submittedName>
        <fullName evidence="9">Exopolysaccharide biosynthesis polyprenyl glycosylphosphotransferase</fullName>
    </submittedName>
</protein>
<dbReference type="InterPro" id="IPR017475">
    <property type="entry name" value="EPS_sugar_tfrase"/>
</dbReference>
<evidence type="ECO:0000256" key="7">
    <source>
        <dbReference type="SAM" id="Phobius"/>
    </source>
</evidence>
<dbReference type="PANTHER" id="PTHR30576:SF0">
    <property type="entry name" value="UNDECAPRENYL-PHOSPHATE N-ACETYLGALACTOSAMINYL 1-PHOSPHATE TRANSFERASE-RELATED"/>
    <property type="match status" value="1"/>
</dbReference>
<keyword evidence="10" id="KW-1185">Reference proteome</keyword>
<evidence type="ECO:0000313" key="10">
    <source>
        <dbReference type="Proteomes" id="UP000184207"/>
    </source>
</evidence>
<feature type="transmembrane region" description="Helical" evidence="7">
    <location>
        <begin position="60"/>
        <end position="77"/>
    </location>
</feature>
<feature type="transmembrane region" description="Helical" evidence="7">
    <location>
        <begin position="232"/>
        <end position="258"/>
    </location>
</feature>
<evidence type="ECO:0000256" key="2">
    <source>
        <dbReference type="ARBA" id="ARBA00006464"/>
    </source>
</evidence>
<sequence length="420" mass="48820">MERIKIGIFASNVALLYLLSDIIPKNTTFSTLVYLLILLLAYYSFRLYDTEYLSSFKSQLFRTFIAGTIDIVLFYFLDLISEFTFSPRYVWFTLSASLSVSILNVVLFVGIKSLLKPQKYVIIGKQEEYSDIIDELTKNSGSMFSISGYVNPDLSQLRALMQISNGVLIGNLKFAKTIENDFNANYSNKQIKYLPDFIEQKLKRIPLNLIEKYEQYYILEFSKPKDTLAIRLLDIFVSIVAIILTSPLWLIIALAILIEDGRPVIFKQKRAGKDGKLFTMYKFRSMRNLPQNDSQPKYPDQEKGRILKVGKIIRKYRLDELPQLINVLKGDMSIVGPRPEQKELHEIYSHADIPYYEYRLKVKPGITGWAQITYQYSSSVDEAAKKLEYDLWYVKNKNFWLNVKIIMKTPETMLFRRGAK</sequence>
<evidence type="ECO:0000256" key="4">
    <source>
        <dbReference type="ARBA" id="ARBA00022692"/>
    </source>
</evidence>
<evidence type="ECO:0000259" key="8">
    <source>
        <dbReference type="Pfam" id="PF02397"/>
    </source>
</evidence>
<keyword evidence="3 9" id="KW-0808">Transferase</keyword>
<comment type="subcellular location">
    <subcellularLocation>
        <location evidence="1">Membrane</location>
        <topology evidence="1">Multi-pass membrane protein</topology>
    </subcellularLocation>
</comment>
<evidence type="ECO:0000256" key="3">
    <source>
        <dbReference type="ARBA" id="ARBA00022679"/>
    </source>
</evidence>